<keyword evidence="5 8" id="KW-0408">Iron</keyword>
<dbReference type="NCBIfam" id="TIGR04171">
    <property type="entry name" value="RNR_1b_NrdF"/>
    <property type="match status" value="1"/>
</dbReference>
<feature type="active site" evidence="9">
    <location>
        <position position="110"/>
    </location>
</feature>
<keyword evidence="4 8" id="KW-0560">Oxidoreductase</keyword>
<dbReference type="InterPro" id="IPR026494">
    <property type="entry name" value="RNR_NrdF-like"/>
</dbReference>
<evidence type="ECO:0000256" key="5">
    <source>
        <dbReference type="ARBA" id="ARBA00023004"/>
    </source>
</evidence>
<proteinExistence type="inferred from homology"/>
<evidence type="ECO:0000313" key="12">
    <source>
        <dbReference type="Proteomes" id="UP000249099"/>
    </source>
</evidence>
<evidence type="ECO:0000256" key="1">
    <source>
        <dbReference type="ARBA" id="ARBA00009303"/>
    </source>
</evidence>
<accession>A0A328KKX9</accession>
<dbReference type="GO" id="GO:0004748">
    <property type="term" value="F:ribonucleoside-diphosphate reductase activity, thioredoxin disulfide as acceptor"/>
    <property type="evidence" value="ECO:0007669"/>
    <property type="project" value="UniProtKB-EC"/>
</dbReference>
<evidence type="ECO:0000256" key="10">
    <source>
        <dbReference type="PIRSR" id="PIRSR000355-2"/>
    </source>
</evidence>
<feature type="binding site" evidence="10">
    <location>
        <position position="103"/>
    </location>
    <ligand>
        <name>Fe cation</name>
        <dbReference type="ChEBI" id="CHEBI:24875"/>
        <label>1</label>
    </ligand>
</feature>
<dbReference type="PANTHER" id="PTHR23409">
    <property type="entry name" value="RIBONUCLEOSIDE-DIPHOSPHATE REDUCTASE SMALL CHAIN"/>
    <property type="match status" value="1"/>
</dbReference>
<dbReference type="EMBL" id="NAQV01000023">
    <property type="protein sequence ID" value="RAN62471.1"/>
    <property type="molecule type" value="Genomic_DNA"/>
</dbReference>
<dbReference type="Gene3D" id="1.10.620.20">
    <property type="entry name" value="Ribonucleotide Reductase, subunit A"/>
    <property type="match status" value="1"/>
</dbReference>
<comment type="similarity">
    <text evidence="1 8">Belongs to the ribonucleoside diphosphate reductase small chain family.</text>
</comment>
<dbReference type="GO" id="GO:0046872">
    <property type="term" value="F:metal ion binding"/>
    <property type="evidence" value="ECO:0007669"/>
    <property type="project" value="UniProtKB-KW"/>
</dbReference>
<evidence type="ECO:0000313" key="11">
    <source>
        <dbReference type="EMBL" id="RAN62471.1"/>
    </source>
</evidence>
<gene>
    <name evidence="11" type="ORF">B8A44_07925</name>
</gene>
<evidence type="ECO:0000256" key="9">
    <source>
        <dbReference type="PIRSR" id="PIRSR000355-1"/>
    </source>
</evidence>
<evidence type="ECO:0000256" key="6">
    <source>
        <dbReference type="ARBA" id="ARBA00023116"/>
    </source>
</evidence>
<dbReference type="GO" id="GO:0005971">
    <property type="term" value="C:ribonucleoside-diphosphate reductase complex"/>
    <property type="evidence" value="ECO:0007669"/>
    <property type="project" value="InterPro"/>
</dbReference>
<feature type="binding site" evidence="10">
    <location>
        <position position="163"/>
    </location>
    <ligand>
        <name>Fe cation</name>
        <dbReference type="ChEBI" id="CHEBI:24875"/>
        <label>2</label>
    </ligand>
</feature>
<dbReference type="SUPFAM" id="SSF47240">
    <property type="entry name" value="Ferritin-like"/>
    <property type="match status" value="1"/>
</dbReference>
<feature type="binding site" evidence="10">
    <location>
        <position position="200"/>
    </location>
    <ligand>
        <name>Fe cation</name>
        <dbReference type="ChEBI" id="CHEBI:24875"/>
        <label>2</label>
    </ligand>
</feature>
<feature type="binding site" evidence="10">
    <location>
        <position position="103"/>
    </location>
    <ligand>
        <name>Fe cation</name>
        <dbReference type="ChEBI" id="CHEBI:24875"/>
        <label>2</label>
    </ligand>
</feature>
<comment type="subunit">
    <text evidence="2">Tetramer of two alpha and two beta subunits.</text>
</comment>
<dbReference type="PANTHER" id="PTHR23409:SF18">
    <property type="entry name" value="RIBONUCLEOSIDE-DIPHOSPHATE REDUCTASE SUBUNIT M2"/>
    <property type="match status" value="1"/>
</dbReference>
<keyword evidence="3 8" id="KW-0479">Metal-binding</keyword>
<comment type="caution">
    <text evidence="11">The sequence shown here is derived from an EMBL/GenBank/DDBJ whole genome shotgun (WGS) entry which is preliminary data.</text>
</comment>
<dbReference type="PIRSF" id="PIRSF000355">
    <property type="entry name" value="NrdB"/>
    <property type="match status" value="1"/>
</dbReference>
<dbReference type="CDD" id="cd01049">
    <property type="entry name" value="RNRR2"/>
    <property type="match status" value="1"/>
</dbReference>
<dbReference type="InterPro" id="IPR000358">
    <property type="entry name" value="RNR_small_fam"/>
</dbReference>
<comment type="cofactor">
    <cofactor evidence="8 10">
        <name>Fe cation</name>
        <dbReference type="ChEBI" id="CHEBI:24875"/>
    </cofactor>
    <text evidence="8 10">Binds 2 iron ions per subunit.</text>
</comment>
<dbReference type="Pfam" id="PF00268">
    <property type="entry name" value="Ribonuc_red_sm"/>
    <property type="match status" value="1"/>
</dbReference>
<evidence type="ECO:0000256" key="4">
    <source>
        <dbReference type="ARBA" id="ARBA00023002"/>
    </source>
</evidence>
<evidence type="ECO:0000256" key="8">
    <source>
        <dbReference type="PIRNR" id="PIRNR000355"/>
    </source>
</evidence>
<evidence type="ECO:0000256" key="7">
    <source>
        <dbReference type="ARBA" id="ARBA00047754"/>
    </source>
</evidence>
<protein>
    <recommendedName>
        <fullName evidence="8">Ribonucleoside-diphosphate reductase subunit beta</fullName>
        <ecNumber evidence="8">1.17.4.1</ecNumber>
    </recommendedName>
</protein>
<sequence length="324" mass="37825">MQSSNDNVEYYKAIDWNRVEEDVDKATWEKLVEQFWTDTRIPVSQDLPDWRNMTQVEKDVFNRAFVGLTLLDTLQSEEGNKSLLENARTQHEKAVITNIMFMESMHAKSYSTIFQSLNTTREIDEIFEWGNNNELLQKKARIINDVYQNGESWQKKIASVFLESFLFYSGFYTPLYWLGHNKMPNSAEVIKLILRDEATHGSYIGYKFQLAYNEMPEDKQQEVQSWLYSFLMDLYENEVEYTKTIYSEIGWVQEVTTFIKYNANKALQNLGFPSLFENADVEDVNPVVINGLSTSTTTHDFFSAVGNGYKMGEAEAMEEDDYDF</sequence>
<dbReference type="InterPro" id="IPR012348">
    <property type="entry name" value="RNR-like"/>
</dbReference>
<organism evidence="11 12">
    <name type="scientific">Dolosigranulum pigrum</name>
    <dbReference type="NCBI Taxonomy" id="29394"/>
    <lineage>
        <taxon>Bacteria</taxon>
        <taxon>Bacillati</taxon>
        <taxon>Bacillota</taxon>
        <taxon>Bacilli</taxon>
        <taxon>Lactobacillales</taxon>
        <taxon>Carnobacteriaceae</taxon>
        <taxon>Dolosigranulum</taxon>
    </lineage>
</organism>
<comment type="function">
    <text evidence="8">Provides the precursors necessary for DNA synthesis. Catalyzes the biosynthesis of deoxyribonucleotides from the corresponding ribonucleotides.</text>
</comment>
<dbReference type="RefSeq" id="WP_181452885.1">
    <property type="nucleotide sequence ID" value="NZ_NAQV01000023.1"/>
</dbReference>
<evidence type="ECO:0000256" key="2">
    <source>
        <dbReference type="ARBA" id="ARBA00011209"/>
    </source>
</evidence>
<dbReference type="GO" id="GO:0009263">
    <property type="term" value="P:deoxyribonucleotide biosynthetic process"/>
    <property type="evidence" value="ECO:0007669"/>
    <property type="project" value="UniProtKB-KW"/>
</dbReference>
<feature type="binding site" evidence="10">
    <location>
        <position position="106"/>
    </location>
    <ligand>
        <name>Fe cation</name>
        <dbReference type="ChEBI" id="CHEBI:24875"/>
        <label>1</label>
    </ligand>
</feature>
<feature type="binding site" evidence="10">
    <location>
        <position position="72"/>
    </location>
    <ligand>
        <name>Fe cation</name>
        <dbReference type="ChEBI" id="CHEBI:24875"/>
        <label>1</label>
    </ligand>
</feature>
<keyword evidence="6 8" id="KW-0215">Deoxyribonucleotide synthesis</keyword>
<dbReference type="EC" id="1.17.4.1" evidence="8"/>
<name>A0A328KKX9_9LACT</name>
<evidence type="ECO:0000256" key="3">
    <source>
        <dbReference type="ARBA" id="ARBA00022723"/>
    </source>
</evidence>
<comment type="catalytic activity">
    <reaction evidence="7 8">
        <text>a 2'-deoxyribonucleoside 5'-diphosphate + [thioredoxin]-disulfide + H2O = a ribonucleoside 5'-diphosphate + [thioredoxin]-dithiol</text>
        <dbReference type="Rhea" id="RHEA:23252"/>
        <dbReference type="Rhea" id="RHEA-COMP:10698"/>
        <dbReference type="Rhea" id="RHEA-COMP:10700"/>
        <dbReference type="ChEBI" id="CHEBI:15377"/>
        <dbReference type="ChEBI" id="CHEBI:29950"/>
        <dbReference type="ChEBI" id="CHEBI:50058"/>
        <dbReference type="ChEBI" id="CHEBI:57930"/>
        <dbReference type="ChEBI" id="CHEBI:73316"/>
        <dbReference type="EC" id="1.17.4.1"/>
    </reaction>
</comment>
<dbReference type="Proteomes" id="UP000249099">
    <property type="component" value="Unassembled WGS sequence"/>
</dbReference>
<dbReference type="UniPathway" id="UPA00326"/>
<dbReference type="InterPro" id="IPR033909">
    <property type="entry name" value="RNR_small"/>
</dbReference>
<dbReference type="NCBIfam" id="NF007183">
    <property type="entry name" value="PRK09614.1-2"/>
    <property type="match status" value="1"/>
</dbReference>
<dbReference type="AlphaFoldDB" id="A0A328KKX9"/>
<dbReference type="InterPro" id="IPR009078">
    <property type="entry name" value="Ferritin-like_SF"/>
</dbReference>
<feature type="binding site" evidence="10">
    <location>
        <position position="197"/>
    </location>
    <ligand>
        <name>Fe cation</name>
        <dbReference type="ChEBI" id="CHEBI:24875"/>
        <label>2</label>
    </ligand>
</feature>
<reference evidence="11 12" key="1">
    <citation type="submission" date="2017-03" db="EMBL/GenBank/DDBJ databases">
        <title>wgs assembly of Dolosigranulum pigrum KPL CDC strains.</title>
        <authorList>
            <person name="Brugger S.D."/>
            <person name="Pettigrew M."/>
            <person name="Kong Y."/>
            <person name="Lemon K.P."/>
        </authorList>
    </citation>
    <scope>NUCLEOTIDE SEQUENCE [LARGE SCALE GENOMIC DNA]</scope>
    <source>
        <strain evidence="11 12">KPL1931_CDC4294-98</strain>
    </source>
</reference>